<keyword evidence="1" id="KW-1133">Transmembrane helix</keyword>
<evidence type="ECO:0000256" key="1">
    <source>
        <dbReference type="SAM" id="Phobius"/>
    </source>
</evidence>
<evidence type="ECO:0000313" key="2">
    <source>
        <dbReference type="EMBL" id="KAF2260413.1"/>
    </source>
</evidence>
<evidence type="ECO:0000313" key="3">
    <source>
        <dbReference type="Proteomes" id="UP000800093"/>
    </source>
</evidence>
<gene>
    <name evidence="2" type="ORF">CC78DRAFT_584833</name>
</gene>
<comment type="caution">
    <text evidence="2">The sequence shown here is derived from an EMBL/GenBank/DDBJ whole genome shotgun (WGS) entry which is preliminary data.</text>
</comment>
<dbReference type="EMBL" id="ML986681">
    <property type="protein sequence ID" value="KAF2260413.1"/>
    <property type="molecule type" value="Genomic_DNA"/>
</dbReference>
<feature type="transmembrane region" description="Helical" evidence="1">
    <location>
        <begin position="29"/>
        <end position="51"/>
    </location>
</feature>
<keyword evidence="1" id="KW-0812">Transmembrane</keyword>
<keyword evidence="1" id="KW-0472">Membrane</keyword>
<sequence length="103" mass="11372">MWAAGAIRALAICLPGCSMQVCHNHSSHYFISALSALFPPILLIIIMTPLIRLSIAELSLANVFARPTLSDEEMAEYAIIMGHDTEALSCCLETRELQELNKR</sequence>
<protein>
    <submittedName>
        <fullName evidence="2">Uncharacterized protein</fullName>
    </submittedName>
</protein>
<name>A0A9P4N0E9_9PLEO</name>
<reference evidence="3" key="1">
    <citation type="journal article" date="2020" name="Stud. Mycol.">
        <title>101 Dothideomycetes genomes: A test case for predicting lifestyles and emergence of pathogens.</title>
        <authorList>
            <person name="Haridas S."/>
            <person name="Albert R."/>
            <person name="Binder M."/>
            <person name="Bloem J."/>
            <person name="LaButti K."/>
            <person name="Salamov A."/>
            <person name="Andreopoulos B."/>
            <person name="Baker S."/>
            <person name="Barry K."/>
            <person name="Bills G."/>
            <person name="Bluhm B."/>
            <person name="Cannon C."/>
            <person name="Castanera R."/>
            <person name="Culley D."/>
            <person name="Daum C."/>
            <person name="Ezra D."/>
            <person name="Gonzalez J."/>
            <person name="Henrissat B."/>
            <person name="Kuo A."/>
            <person name="Liang C."/>
            <person name="Lipzen A."/>
            <person name="Lutzoni F."/>
            <person name="Magnuson J."/>
            <person name="Mondo S."/>
            <person name="Nolan M."/>
            <person name="Ohm R."/>
            <person name="Pangilinan J."/>
            <person name="Park H.-J."/>
            <person name="Ramirez L."/>
            <person name="Alfaro M."/>
            <person name="Sun H."/>
            <person name="Tritt A."/>
            <person name="Yoshinaga Y."/>
            <person name="Zwiers L.-H."/>
            <person name="Turgeon B."/>
            <person name="Goodwin S."/>
            <person name="Spatafora J."/>
            <person name="Crous P."/>
            <person name="Grigoriev I."/>
        </authorList>
    </citation>
    <scope>NUCLEOTIDE SEQUENCE [LARGE SCALE GENOMIC DNA]</scope>
    <source>
        <strain evidence="3">CBS 304.66</strain>
    </source>
</reference>
<dbReference type="Proteomes" id="UP000800093">
    <property type="component" value="Unassembled WGS sequence"/>
</dbReference>
<dbReference type="AlphaFoldDB" id="A0A9P4N0E9"/>
<organism evidence="2 3">
    <name type="scientific">Lojkania enalia</name>
    <dbReference type="NCBI Taxonomy" id="147567"/>
    <lineage>
        <taxon>Eukaryota</taxon>
        <taxon>Fungi</taxon>
        <taxon>Dikarya</taxon>
        <taxon>Ascomycota</taxon>
        <taxon>Pezizomycotina</taxon>
        <taxon>Dothideomycetes</taxon>
        <taxon>Pleosporomycetidae</taxon>
        <taxon>Pleosporales</taxon>
        <taxon>Pleosporales incertae sedis</taxon>
        <taxon>Lojkania</taxon>
    </lineage>
</organism>
<keyword evidence="3" id="KW-1185">Reference proteome</keyword>
<accession>A0A9P4N0E9</accession>
<proteinExistence type="predicted"/>